<name>A0ABQ3I8X0_9BACT</name>
<dbReference type="Gene3D" id="2.180.10.10">
    <property type="entry name" value="RHS repeat-associated core"/>
    <property type="match status" value="2"/>
</dbReference>
<dbReference type="Pfam" id="PF20041">
    <property type="entry name" value="DUF6443"/>
    <property type="match status" value="1"/>
</dbReference>
<dbReference type="InterPro" id="IPR050708">
    <property type="entry name" value="T6SS_VgrG/RHS"/>
</dbReference>
<dbReference type="InterPro" id="IPR045619">
    <property type="entry name" value="DUF6443"/>
</dbReference>
<dbReference type="InterPro" id="IPR044023">
    <property type="entry name" value="Ig_7"/>
</dbReference>
<dbReference type="RefSeq" id="WP_189631157.1">
    <property type="nucleotide sequence ID" value="NZ_BNAG01000004.1"/>
</dbReference>
<dbReference type="PANTHER" id="PTHR32305">
    <property type="match status" value="1"/>
</dbReference>
<feature type="domain" description="Ig-like" evidence="2">
    <location>
        <begin position="76"/>
        <end position="149"/>
    </location>
</feature>
<dbReference type="Pfam" id="PF19081">
    <property type="entry name" value="Ig_7"/>
    <property type="match status" value="1"/>
</dbReference>
<dbReference type="PANTHER" id="PTHR32305:SF15">
    <property type="entry name" value="PROTEIN RHSA-RELATED"/>
    <property type="match status" value="1"/>
</dbReference>
<gene>
    <name evidence="4" type="ORF">GCM10011340_30560</name>
</gene>
<dbReference type="EMBL" id="BNAG01000004">
    <property type="protein sequence ID" value="GHE72219.1"/>
    <property type="molecule type" value="Genomic_DNA"/>
</dbReference>
<sequence length="1502" mass="164437">MTISGPTSVSCGSNYSYTQSGGSGTIIWDALNGTITTSNNTSASVTWYGSGGGTIMAEIQGSGAFPAFLNVNISGPAAPSVTSASGCPNTNIVLTANQTVRWYSASSGGTLLATGTTYTHNGTNSLTVYAAAFSGSCESSRVAATATVSCGGGTLNLVRSYTVQEPGHLTISAVQAQTSATDVLVTSSYADGLGRPIQSVSKQLSPDLKDVVSVTEYDNLGRALKQYLPFKSTSGTGTYKTGANTERASFYTAQYGTIDDDYAYSLVTTDNSPLNRTLKQMAPGQPWVGSNRGVSMDYRTNTSAESVVRWTAGTGETSIPTFAGYYSANKLSVVQSTDEQGNKVLEYTDLTGKVVLKKVQDSASPGSNHTGWLCTYYVYDVYGNLKTVIPPKAVQLISNDWSISTTESDELLFHYHYDDRNRMIVKKVPGAGKVEMVYDREDRLVLSRDGKQTTEAIWVFTKYDYLGRPVMSGTYSGSTARSTLQSTINSDDSAFEVRKTSATGYTLYHNYYVKPFSSLSSLNIESVTYFDDYSFTTKTFSSAYNSAMNGGTFADEQTPHYHVNGMSTGSKTKVLGQSTWLETVNFYDGKGRLLQTRSINHLGGEDIVTNKYDFSGKLLFTYIHHKNPAADDFSELRVLKKMTYDHAGRLTKVESRNINQESVFQTLTSNTYDALGQLTQKALGNNKQYVDYTYTIRGWLSQINNPASLGSDYFGMKLKYHDATDAVDMFNGNISEIEWSSTGDSHLKRYEYSYDYSNRLTAAVYDNLSNNTYDNDFSVTGITYDPNGNIQTLTRRGRVLNTAKNIDVLNYDYSSSDIGNKLTKVTDSGVKGKIGDFIDGSSATIEYTYDASGNMLTDLNKGISSNITYNRFNLPEYVNMGGGRTITYRYDASGAKVQKIANNNGTVVTTDYVGGFIYENNNLQHFAHEEGRVRKNSQGALVYDYFIKDHLGNTRTTFTTETSPVIVYKATMESENDNQGNNIAAFEEQVFFNLRETRYTNATANQSTLADDNCTTCNEVSRTNGSLAANRIGAALLLDVMPGDELDIEVWAYNEGGISTGTSRISSTTLVTALVSAFVPGGSGTDLYTQTNSVFTGVSSYLTGGGSSGTTTPFAFLNYIVFDNNFNRVASGHQRVSSVLNAKHLLTLNNVNITQKGYVYIWVSNESNQNHNTYFDDLKVTHTKGPVLQEDHYYPGGATISALSSSAPLSKPNQFKYQGKELESDFDLNLYDFNARMYDGLLVRTLQIDPHSENYLNLSPYHWAGNNPVTNIDPDGKDWFRYTDDDGNESVVWREGSDKTIEIDGNTYNNIGSGYVKKGDDGTINIYYQNEIFATIDPNQEVGSDPARLAALHQLVDPDQDVGYNSMTPQWEMFFLAVEVSLEIGAVSAPGKGGNGRTVRPRGQARGVNRATVESLESSSRRLDNGSGARVFKNAGSADKTFKKLAMHYKPSKINTYSNGTKYFKTGDGRTISLRKSGSGEPTISIQKEGVNRQTKIRFSND</sequence>
<evidence type="ECO:0008006" key="6">
    <source>
        <dbReference type="Google" id="ProtNLM"/>
    </source>
</evidence>
<evidence type="ECO:0000259" key="2">
    <source>
        <dbReference type="Pfam" id="PF19081"/>
    </source>
</evidence>
<feature type="domain" description="DUF6443" evidence="3">
    <location>
        <begin position="173"/>
        <end position="300"/>
    </location>
</feature>
<evidence type="ECO:0000313" key="4">
    <source>
        <dbReference type="EMBL" id="GHE72219.1"/>
    </source>
</evidence>
<dbReference type="InterPro" id="IPR022385">
    <property type="entry name" value="Rhs_assc_core"/>
</dbReference>
<organism evidence="4 5">
    <name type="scientific">Roseivirga thermotolerans</name>
    <dbReference type="NCBI Taxonomy" id="1758176"/>
    <lineage>
        <taxon>Bacteria</taxon>
        <taxon>Pseudomonadati</taxon>
        <taxon>Bacteroidota</taxon>
        <taxon>Cytophagia</taxon>
        <taxon>Cytophagales</taxon>
        <taxon>Roseivirgaceae</taxon>
        <taxon>Roseivirga</taxon>
    </lineage>
</organism>
<comment type="caution">
    <text evidence="4">The sequence shown here is derived from an EMBL/GenBank/DDBJ whole genome shotgun (WGS) entry which is preliminary data.</text>
</comment>
<evidence type="ECO:0000259" key="3">
    <source>
        <dbReference type="Pfam" id="PF20041"/>
    </source>
</evidence>
<evidence type="ECO:0000313" key="5">
    <source>
        <dbReference type="Proteomes" id="UP000658258"/>
    </source>
</evidence>
<proteinExistence type="predicted"/>
<feature type="region of interest" description="Disordered" evidence="1">
    <location>
        <begin position="1390"/>
        <end position="1428"/>
    </location>
</feature>
<dbReference type="NCBIfam" id="TIGR03696">
    <property type="entry name" value="Rhs_assc_core"/>
    <property type="match status" value="1"/>
</dbReference>
<evidence type="ECO:0000256" key="1">
    <source>
        <dbReference type="SAM" id="MobiDB-lite"/>
    </source>
</evidence>
<dbReference type="Proteomes" id="UP000658258">
    <property type="component" value="Unassembled WGS sequence"/>
</dbReference>
<protein>
    <recommendedName>
        <fullName evidence="6">Ig-like domain-containing protein</fullName>
    </recommendedName>
</protein>
<keyword evidence="5" id="KW-1185">Reference proteome</keyword>
<reference evidence="5" key="1">
    <citation type="journal article" date="2019" name="Int. J. Syst. Evol. Microbiol.">
        <title>The Global Catalogue of Microorganisms (GCM) 10K type strain sequencing project: providing services to taxonomists for standard genome sequencing and annotation.</title>
        <authorList>
            <consortium name="The Broad Institute Genomics Platform"/>
            <consortium name="The Broad Institute Genome Sequencing Center for Infectious Disease"/>
            <person name="Wu L."/>
            <person name="Ma J."/>
        </authorList>
    </citation>
    <scope>NUCLEOTIDE SEQUENCE [LARGE SCALE GENOMIC DNA]</scope>
    <source>
        <strain evidence="5">CGMCC 1.15111</strain>
    </source>
</reference>
<accession>A0ABQ3I8X0</accession>